<gene>
    <name evidence="2" type="ORF">HMPREF0654_01470</name>
</gene>
<protein>
    <recommendedName>
        <fullName evidence="1">RNA polymerase alpha subunit C-terminal domain-containing protein</fullName>
    </recommendedName>
</protein>
<dbReference type="GO" id="GO:0003899">
    <property type="term" value="F:DNA-directed RNA polymerase activity"/>
    <property type="evidence" value="ECO:0007669"/>
    <property type="project" value="InterPro"/>
</dbReference>
<accession>A0A096CYP2</accession>
<dbReference type="SUPFAM" id="SSF47789">
    <property type="entry name" value="C-terminal domain of RNA polymerase alpha subunit"/>
    <property type="match status" value="1"/>
</dbReference>
<dbReference type="Pfam" id="PF03118">
    <property type="entry name" value="RNA_pol_A_CTD"/>
    <property type="match status" value="1"/>
</dbReference>
<dbReference type="AlphaFoldDB" id="A0A096CYP2"/>
<evidence type="ECO:0000313" key="2">
    <source>
        <dbReference type="EMBL" id="KGF50374.1"/>
    </source>
</evidence>
<dbReference type="GO" id="GO:0003677">
    <property type="term" value="F:DNA binding"/>
    <property type="evidence" value="ECO:0007669"/>
    <property type="project" value="InterPro"/>
</dbReference>
<sequence length="78" mass="8849">MKMKNDELEKILTTSIYEVGFSQRVVNALTYAGLKYIKDIVTLTEGQLLRVPNFGFDSLNEVKQYVESKGLIIGANYE</sequence>
<dbReference type="Proteomes" id="UP000029538">
    <property type="component" value="Unassembled WGS sequence"/>
</dbReference>
<dbReference type="Gene3D" id="1.10.150.20">
    <property type="entry name" value="5' to 3' exonuclease, C-terminal subdomain"/>
    <property type="match status" value="1"/>
</dbReference>
<dbReference type="GO" id="GO:0006351">
    <property type="term" value="P:DNA-templated transcription"/>
    <property type="evidence" value="ECO:0007669"/>
    <property type="project" value="InterPro"/>
</dbReference>
<proteinExistence type="predicted"/>
<evidence type="ECO:0000313" key="3">
    <source>
        <dbReference type="Proteomes" id="UP000029538"/>
    </source>
</evidence>
<reference evidence="2 3" key="1">
    <citation type="submission" date="2014-07" db="EMBL/GenBank/DDBJ databases">
        <authorList>
            <person name="McCorrison J."/>
            <person name="Sanka R."/>
            <person name="Torralba M."/>
            <person name="Gillis M."/>
            <person name="Haft D.H."/>
            <person name="Methe B."/>
            <person name="Sutton G."/>
            <person name="Nelson K.E."/>
        </authorList>
    </citation>
    <scope>NUCLEOTIDE SEQUENCE [LARGE SCALE GENOMIC DNA]</scope>
    <source>
        <strain evidence="2 3">DNF00882</strain>
    </source>
</reference>
<dbReference type="InterPro" id="IPR011260">
    <property type="entry name" value="RNAP_asu_C"/>
</dbReference>
<comment type="caution">
    <text evidence="2">The sequence shown here is derived from an EMBL/GenBank/DDBJ whole genome shotgun (WGS) entry which is preliminary data.</text>
</comment>
<organism evidence="2 3">
    <name type="scientific">Prevotella disiens DNF00882</name>
    <dbReference type="NCBI Taxonomy" id="1401075"/>
    <lineage>
        <taxon>Bacteria</taxon>
        <taxon>Pseudomonadati</taxon>
        <taxon>Bacteroidota</taxon>
        <taxon>Bacteroidia</taxon>
        <taxon>Bacteroidales</taxon>
        <taxon>Prevotellaceae</taxon>
        <taxon>Prevotella</taxon>
    </lineage>
</organism>
<evidence type="ECO:0000259" key="1">
    <source>
        <dbReference type="Pfam" id="PF03118"/>
    </source>
</evidence>
<name>A0A096CYP2_9BACT</name>
<dbReference type="EMBL" id="JRNR01000004">
    <property type="protein sequence ID" value="KGF50374.1"/>
    <property type="molecule type" value="Genomic_DNA"/>
</dbReference>
<dbReference type="RefSeq" id="WP_036882248.1">
    <property type="nucleotide sequence ID" value="NZ_JRNR01000004.1"/>
</dbReference>
<feature type="domain" description="RNA polymerase alpha subunit C-terminal" evidence="1">
    <location>
        <begin position="5"/>
        <end position="67"/>
    </location>
</feature>